<keyword evidence="8" id="KW-0732">Signal</keyword>
<dbReference type="STRING" id="861299.J421_2234"/>
<keyword evidence="4 7" id="KW-0133">Cell shape</keyword>
<evidence type="ECO:0000256" key="5">
    <source>
        <dbReference type="ARBA" id="ARBA00022984"/>
    </source>
</evidence>
<dbReference type="AlphaFoldDB" id="W0RG72"/>
<keyword evidence="6 7" id="KW-0961">Cell wall biogenesis/degradation</keyword>
<dbReference type="UniPathway" id="UPA00219"/>
<evidence type="ECO:0000256" key="2">
    <source>
        <dbReference type="ARBA" id="ARBA00005992"/>
    </source>
</evidence>
<feature type="chain" id="PRO_5004794115" evidence="8">
    <location>
        <begin position="22"/>
        <end position="191"/>
    </location>
</feature>
<comment type="pathway">
    <text evidence="1 7">Cell wall biogenesis; peptidoglycan biosynthesis.</text>
</comment>
<evidence type="ECO:0000256" key="4">
    <source>
        <dbReference type="ARBA" id="ARBA00022960"/>
    </source>
</evidence>
<evidence type="ECO:0000256" key="6">
    <source>
        <dbReference type="ARBA" id="ARBA00023316"/>
    </source>
</evidence>
<dbReference type="GO" id="GO:0016740">
    <property type="term" value="F:transferase activity"/>
    <property type="evidence" value="ECO:0007669"/>
    <property type="project" value="UniProtKB-KW"/>
</dbReference>
<dbReference type="Proteomes" id="UP000019151">
    <property type="component" value="Chromosome"/>
</dbReference>
<dbReference type="GO" id="GO:0018104">
    <property type="term" value="P:peptidoglycan-protein cross-linking"/>
    <property type="evidence" value="ECO:0007669"/>
    <property type="project" value="TreeGrafter"/>
</dbReference>
<dbReference type="GO" id="GO:0071972">
    <property type="term" value="F:peptidoglycan L,D-transpeptidase activity"/>
    <property type="evidence" value="ECO:0007669"/>
    <property type="project" value="TreeGrafter"/>
</dbReference>
<feature type="active site" description="Proton donor/acceptor" evidence="7">
    <location>
        <position position="122"/>
    </location>
</feature>
<dbReference type="KEGG" id="gba:J421_2234"/>
<evidence type="ECO:0000256" key="7">
    <source>
        <dbReference type="PROSITE-ProRule" id="PRU01373"/>
    </source>
</evidence>
<dbReference type="RefSeq" id="WP_025411257.1">
    <property type="nucleotide sequence ID" value="NZ_CP007128.1"/>
</dbReference>
<dbReference type="PANTHER" id="PTHR30582">
    <property type="entry name" value="L,D-TRANSPEPTIDASE"/>
    <property type="match status" value="1"/>
</dbReference>
<dbReference type="InterPro" id="IPR005490">
    <property type="entry name" value="LD_TPept_cat_dom"/>
</dbReference>
<organism evidence="10 11">
    <name type="scientific">Gemmatirosa kalamazoonensis</name>
    <dbReference type="NCBI Taxonomy" id="861299"/>
    <lineage>
        <taxon>Bacteria</taxon>
        <taxon>Pseudomonadati</taxon>
        <taxon>Gemmatimonadota</taxon>
        <taxon>Gemmatimonadia</taxon>
        <taxon>Gemmatimonadales</taxon>
        <taxon>Gemmatimonadaceae</taxon>
        <taxon>Gemmatirosa</taxon>
    </lineage>
</organism>
<feature type="signal peptide" evidence="8">
    <location>
        <begin position="1"/>
        <end position="21"/>
    </location>
</feature>
<dbReference type="InterPro" id="IPR050979">
    <property type="entry name" value="LD-transpeptidase"/>
</dbReference>
<keyword evidence="11" id="KW-1185">Reference proteome</keyword>
<dbReference type="PROSITE" id="PS52029">
    <property type="entry name" value="LD_TPASE"/>
    <property type="match status" value="1"/>
</dbReference>
<dbReference type="GO" id="GO:0008360">
    <property type="term" value="P:regulation of cell shape"/>
    <property type="evidence" value="ECO:0007669"/>
    <property type="project" value="UniProtKB-UniRule"/>
</dbReference>
<comment type="similarity">
    <text evidence="2">Belongs to the YkuD family.</text>
</comment>
<protein>
    <submittedName>
        <fullName evidence="10">ErfK/YbiS/YcfS/YnhG family protein</fullName>
    </submittedName>
</protein>
<evidence type="ECO:0000259" key="9">
    <source>
        <dbReference type="PROSITE" id="PS52029"/>
    </source>
</evidence>
<sequence length="191" mass="20927">MHLHRPTFALTLLAAATIAGSAAFTRPDAPDDGGLALSASLAERKLYIHDGAGTLAFDVAVGKDAKPTPTGTFTIRKIVWNPAWVPPDEKWARGRAPQPPGAAKNPMKVVKIFFQEPDYYIHGTDDVESLGAAASHGCLRMHPDDAYRVARYLMEHGGQPRDESWFARVWHLRSETKTVYLDNPVPLTIGD</sequence>
<feature type="active site" description="Nucleophile" evidence="7">
    <location>
        <position position="138"/>
    </location>
</feature>
<dbReference type="GO" id="GO:0071555">
    <property type="term" value="P:cell wall organization"/>
    <property type="evidence" value="ECO:0007669"/>
    <property type="project" value="UniProtKB-UniRule"/>
</dbReference>
<evidence type="ECO:0000313" key="11">
    <source>
        <dbReference type="Proteomes" id="UP000019151"/>
    </source>
</evidence>
<keyword evidence="5 7" id="KW-0573">Peptidoglycan synthesis</keyword>
<dbReference type="Gene3D" id="2.40.440.10">
    <property type="entry name" value="L,D-transpeptidase catalytic domain-like"/>
    <property type="match status" value="1"/>
</dbReference>
<dbReference type="GO" id="GO:0005576">
    <property type="term" value="C:extracellular region"/>
    <property type="evidence" value="ECO:0007669"/>
    <property type="project" value="TreeGrafter"/>
</dbReference>
<dbReference type="CDD" id="cd16913">
    <property type="entry name" value="YkuD_like"/>
    <property type="match status" value="1"/>
</dbReference>
<evidence type="ECO:0000256" key="8">
    <source>
        <dbReference type="SAM" id="SignalP"/>
    </source>
</evidence>
<dbReference type="eggNOG" id="COG1376">
    <property type="taxonomic scope" value="Bacteria"/>
</dbReference>
<dbReference type="InterPro" id="IPR038063">
    <property type="entry name" value="Transpep_catalytic_dom"/>
</dbReference>
<dbReference type="SUPFAM" id="SSF141523">
    <property type="entry name" value="L,D-transpeptidase catalytic domain-like"/>
    <property type="match status" value="1"/>
</dbReference>
<evidence type="ECO:0000313" key="10">
    <source>
        <dbReference type="EMBL" id="AHG89771.1"/>
    </source>
</evidence>
<feature type="domain" description="L,D-TPase catalytic" evidence="9">
    <location>
        <begin position="35"/>
        <end position="164"/>
    </location>
</feature>
<gene>
    <name evidence="10" type="ORF">J421_2234</name>
</gene>
<evidence type="ECO:0000256" key="3">
    <source>
        <dbReference type="ARBA" id="ARBA00022679"/>
    </source>
</evidence>
<name>W0RG72_9BACT</name>
<accession>W0RG72</accession>
<dbReference type="Pfam" id="PF03734">
    <property type="entry name" value="YkuD"/>
    <property type="match status" value="1"/>
</dbReference>
<dbReference type="InParanoid" id="W0RG72"/>
<dbReference type="HOGENOM" id="CLU_1419665_0_0_0"/>
<evidence type="ECO:0000256" key="1">
    <source>
        <dbReference type="ARBA" id="ARBA00004752"/>
    </source>
</evidence>
<keyword evidence="3" id="KW-0808">Transferase</keyword>
<reference evidence="10 11" key="1">
    <citation type="journal article" date="2014" name="Genome Announc.">
        <title>Genome Sequence and Methylome of Soil Bacterium Gemmatirosa kalamazoonensis KBS708T, a Member of the Rarely Cultivated Gemmatimonadetes Phylum.</title>
        <authorList>
            <person name="Debruyn J.M."/>
            <person name="Radosevich M."/>
            <person name="Wommack K.E."/>
            <person name="Polson S.W."/>
            <person name="Hauser L.J."/>
            <person name="Fawaz M.N."/>
            <person name="Korlach J."/>
            <person name="Tsai Y.C."/>
        </authorList>
    </citation>
    <scope>NUCLEOTIDE SEQUENCE [LARGE SCALE GENOMIC DNA]</scope>
    <source>
        <strain evidence="10 11">KBS708</strain>
    </source>
</reference>
<proteinExistence type="inferred from homology"/>
<dbReference type="EMBL" id="CP007128">
    <property type="protein sequence ID" value="AHG89771.1"/>
    <property type="molecule type" value="Genomic_DNA"/>
</dbReference>
<dbReference type="OrthoDB" id="9787225at2"/>